<comment type="caution">
    <text evidence="1">The sequence shown here is derived from an EMBL/GenBank/DDBJ whole genome shotgun (WGS) entry which is preliminary data.</text>
</comment>
<evidence type="ECO:0000313" key="1">
    <source>
        <dbReference type="EMBL" id="GFH31121.1"/>
    </source>
</evidence>
<keyword evidence="2" id="KW-1185">Reference proteome</keyword>
<sequence length="78" mass="8633">MPQLFDIFSVSNFTFTFTLQAWVRLWTAAVTRAVESQLLNSRLSKSSGWVRECSGSTAGCWSAEWRPAVHPARAAPAS</sequence>
<organism evidence="1 2">
    <name type="scientific">Haematococcus lacustris</name>
    <name type="common">Green alga</name>
    <name type="synonym">Haematococcus pluvialis</name>
    <dbReference type="NCBI Taxonomy" id="44745"/>
    <lineage>
        <taxon>Eukaryota</taxon>
        <taxon>Viridiplantae</taxon>
        <taxon>Chlorophyta</taxon>
        <taxon>core chlorophytes</taxon>
        <taxon>Chlorophyceae</taxon>
        <taxon>CS clade</taxon>
        <taxon>Chlamydomonadales</taxon>
        <taxon>Haematococcaceae</taxon>
        <taxon>Haematococcus</taxon>
    </lineage>
</organism>
<dbReference type="Proteomes" id="UP000485058">
    <property type="component" value="Unassembled WGS sequence"/>
</dbReference>
<name>A0A6A0AFS0_HAELA</name>
<dbReference type="AlphaFoldDB" id="A0A6A0AFS0"/>
<evidence type="ECO:0000313" key="2">
    <source>
        <dbReference type="Proteomes" id="UP000485058"/>
    </source>
</evidence>
<accession>A0A6A0AFS0</accession>
<reference evidence="1 2" key="1">
    <citation type="submission" date="2020-02" db="EMBL/GenBank/DDBJ databases">
        <title>Draft genome sequence of Haematococcus lacustris strain NIES-144.</title>
        <authorList>
            <person name="Morimoto D."/>
            <person name="Nakagawa S."/>
            <person name="Yoshida T."/>
            <person name="Sawayama S."/>
        </authorList>
    </citation>
    <scope>NUCLEOTIDE SEQUENCE [LARGE SCALE GENOMIC DNA]</scope>
    <source>
        <strain evidence="1 2">NIES-144</strain>
    </source>
</reference>
<gene>
    <name evidence="1" type="ORF">HaLaN_30099</name>
</gene>
<dbReference type="EMBL" id="BLLF01005385">
    <property type="protein sequence ID" value="GFH31121.1"/>
    <property type="molecule type" value="Genomic_DNA"/>
</dbReference>
<protein>
    <submittedName>
        <fullName evidence="1">Uncharacterized protein</fullName>
    </submittedName>
</protein>
<proteinExistence type="predicted"/>